<dbReference type="CDD" id="cd06257">
    <property type="entry name" value="DnaJ"/>
    <property type="match status" value="1"/>
</dbReference>
<dbReference type="InterPro" id="IPR051339">
    <property type="entry name" value="DnaJ_subfamily_B"/>
</dbReference>
<protein>
    <recommendedName>
        <fullName evidence="2">J domain-containing protein</fullName>
    </recommendedName>
</protein>
<dbReference type="GeneTree" id="ENSGT00940000156090"/>
<dbReference type="GO" id="GO:0051087">
    <property type="term" value="F:protein-folding chaperone binding"/>
    <property type="evidence" value="ECO:0000318"/>
    <property type="project" value="GO_Central"/>
</dbReference>
<reference evidence="3" key="2">
    <citation type="submission" date="2025-08" db="UniProtKB">
        <authorList>
            <consortium name="Ensembl"/>
        </authorList>
    </citation>
    <scope>IDENTIFICATION</scope>
</reference>
<sequence length="342" mass="38567">MGKDYYKVLGISKSASEDEIKKAYRKLALKYHPDKNKSASAEEKFKEIAEAYEVLSDPEKKKMYDTHGEQGLNGGMSKDGDSYSYSFHGDPKATFEAFFGTSNPFASFFGGQNDVEDMMFENSDGSFGQGGSFFQSNFSRGSPRHRADNVSCQFSQRGQPTQDPPIHCDLKCSLEDIYKGGSRKMKITRKRLNPDGYSTRNEDKILNIDIKKGWKEGTKITFPKEGDEKPNTIPADIVFTLKDTEHDKFKRDGSNIIYTDTVTLKQALTGFTAMIPTLDNGRNIPLPCTDIIKPDTQKRIRGEGLPLPKQPHRRGDLLVNFNIVFPDYLTRQNKNVLKDVLP</sequence>
<dbReference type="InterPro" id="IPR018253">
    <property type="entry name" value="DnaJ_domain_CS"/>
</dbReference>
<dbReference type="InterPro" id="IPR036869">
    <property type="entry name" value="J_dom_sf"/>
</dbReference>
<dbReference type="STRING" id="7719.ENSCINP00000012873"/>
<dbReference type="FunFam" id="2.60.260.20:FF:000002">
    <property type="entry name" value="Dnaj homolog subfamily b member"/>
    <property type="match status" value="1"/>
</dbReference>
<dbReference type="Pfam" id="PF00226">
    <property type="entry name" value="DnaJ"/>
    <property type="match status" value="1"/>
</dbReference>
<dbReference type="Pfam" id="PF01556">
    <property type="entry name" value="DnaJ_C"/>
    <property type="match status" value="1"/>
</dbReference>
<dbReference type="InterPro" id="IPR008971">
    <property type="entry name" value="HSP40/DnaJ_pept-bd"/>
</dbReference>
<dbReference type="CDD" id="cd10747">
    <property type="entry name" value="DnaJ_C"/>
    <property type="match status" value="1"/>
</dbReference>
<accession>F6YBW0</accession>
<dbReference type="PROSITE" id="PS50076">
    <property type="entry name" value="DNAJ_2"/>
    <property type="match status" value="1"/>
</dbReference>
<dbReference type="GO" id="GO:0051082">
    <property type="term" value="F:unfolded protein binding"/>
    <property type="evidence" value="ECO:0000318"/>
    <property type="project" value="GO_Central"/>
</dbReference>
<reference evidence="3" key="3">
    <citation type="submission" date="2025-09" db="UniProtKB">
        <authorList>
            <consortium name="Ensembl"/>
        </authorList>
    </citation>
    <scope>IDENTIFICATION</scope>
</reference>
<evidence type="ECO:0000259" key="2">
    <source>
        <dbReference type="PROSITE" id="PS50076"/>
    </source>
</evidence>
<evidence type="ECO:0000313" key="4">
    <source>
        <dbReference type="Proteomes" id="UP000008144"/>
    </source>
</evidence>
<reference evidence="4" key="1">
    <citation type="journal article" date="2002" name="Science">
        <title>The draft genome of Ciona intestinalis: insights into chordate and vertebrate origins.</title>
        <authorList>
            <person name="Dehal P."/>
            <person name="Satou Y."/>
            <person name="Campbell R.K."/>
            <person name="Chapman J."/>
            <person name="Degnan B."/>
            <person name="De Tomaso A."/>
            <person name="Davidson B."/>
            <person name="Di Gregorio A."/>
            <person name="Gelpke M."/>
            <person name="Goodstein D.M."/>
            <person name="Harafuji N."/>
            <person name="Hastings K.E."/>
            <person name="Ho I."/>
            <person name="Hotta K."/>
            <person name="Huang W."/>
            <person name="Kawashima T."/>
            <person name="Lemaire P."/>
            <person name="Martinez D."/>
            <person name="Meinertzhagen I.A."/>
            <person name="Necula S."/>
            <person name="Nonaka M."/>
            <person name="Putnam N."/>
            <person name="Rash S."/>
            <person name="Saiga H."/>
            <person name="Satake M."/>
            <person name="Terry A."/>
            <person name="Yamada L."/>
            <person name="Wang H.G."/>
            <person name="Awazu S."/>
            <person name="Azumi K."/>
            <person name="Boore J."/>
            <person name="Branno M."/>
            <person name="Chin-Bow S."/>
            <person name="DeSantis R."/>
            <person name="Doyle S."/>
            <person name="Francino P."/>
            <person name="Keys D.N."/>
            <person name="Haga S."/>
            <person name="Hayashi H."/>
            <person name="Hino K."/>
            <person name="Imai K.S."/>
            <person name="Inaba K."/>
            <person name="Kano S."/>
            <person name="Kobayashi K."/>
            <person name="Kobayashi M."/>
            <person name="Lee B.I."/>
            <person name="Makabe K.W."/>
            <person name="Manohar C."/>
            <person name="Matassi G."/>
            <person name="Medina M."/>
            <person name="Mochizuki Y."/>
            <person name="Mount S."/>
            <person name="Morishita T."/>
            <person name="Miura S."/>
            <person name="Nakayama A."/>
            <person name="Nishizaka S."/>
            <person name="Nomoto H."/>
            <person name="Ohta F."/>
            <person name="Oishi K."/>
            <person name="Rigoutsos I."/>
            <person name="Sano M."/>
            <person name="Sasaki A."/>
            <person name="Sasakura Y."/>
            <person name="Shoguchi E."/>
            <person name="Shin-i T."/>
            <person name="Spagnuolo A."/>
            <person name="Stainier D."/>
            <person name="Suzuki M.M."/>
            <person name="Tassy O."/>
            <person name="Takatori N."/>
            <person name="Tokuoka M."/>
            <person name="Yagi K."/>
            <person name="Yoshizaki F."/>
            <person name="Wada S."/>
            <person name="Zhang C."/>
            <person name="Hyatt P.D."/>
            <person name="Larimer F."/>
            <person name="Detter C."/>
            <person name="Doggett N."/>
            <person name="Glavina T."/>
            <person name="Hawkins T."/>
            <person name="Richardson P."/>
            <person name="Lucas S."/>
            <person name="Kohara Y."/>
            <person name="Levine M."/>
            <person name="Satoh N."/>
            <person name="Rokhsar D.S."/>
        </authorList>
    </citation>
    <scope>NUCLEOTIDE SEQUENCE [LARGE SCALE GENOMIC DNA]</scope>
</reference>
<dbReference type="Proteomes" id="UP000008144">
    <property type="component" value="Unassembled WGS sequence"/>
</dbReference>
<evidence type="ECO:0000256" key="1">
    <source>
        <dbReference type="ARBA" id="ARBA00023186"/>
    </source>
</evidence>
<dbReference type="FunCoup" id="F6YBW0">
    <property type="interactions" value="10"/>
</dbReference>
<dbReference type="SMART" id="SM00271">
    <property type="entry name" value="DnaJ"/>
    <property type="match status" value="1"/>
</dbReference>
<dbReference type="OMA" id="GDAHETF"/>
<dbReference type="AlphaFoldDB" id="F6YBW0"/>
<dbReference type="PANTHER" id="PTHR24078">
    <property type="entry name" value="DNAJ HOMOLOG SUBFAMILY C MEMBER"/>
    <property type="match status" value="1"/>
</dbReference>
<keyword evidence="4" id="KW-1185">Reference proteome</keyword>
<dbReference type="GO" id="GO:0006457">
    <property type="term" value="P:protein folding"/>
    <property type="evidence" value="ECO:0007669"/>
    <property type="project" value="InterPro"/>
</dbReference>
<dbReference type="InterPro" id="IPR002939">
    <property type="entry name" value="DnaJ_C"/>
</dbReference>
<dbReference type="FunFam" id="2.60.260.20:FF:000063">
    <property type="entry name" value="LOC100125006 protein"/>
    <property type="match status" value="1"/>
</dbReference>
<name>F6YBW0_CIOIN</name>
<dbReference type="SUPFAM" id="SSF46565">
    <property type="entry name" value="Chaperone J-domain"/>
    <property type="match status" value="1"/>
</dbReference>
<dbReference type="SUPFAM" id="SSF49493">
    <property type="entry name" value="HSP40/DnaJ peptide-binding domain"/>
    <property type="match status" value="2"/>
</dbReference>
<dbReference type="InParanoid" id="F6YBW0"/>
<dbReference type="GO" id="GO:0005829">
    <property type="term" value="C:cytosol"/>
    <property type="evidence" value="ECO:0000318"/>
    <property type="project" value="GO_Central"/>
</dbReference>
<proteinExistence type="predicted"/>
<evidence type="ECO:0000313" key="3">
    <source>
        <dbReference type="Ensembl" id="ENSCINP00000012873.3"/>
    </source>
</evidence>
<dbReference type="PRINTS" id="PR00625">
    <property type="entry name" value="JDOMAIN"/>
</dbReference>
<dbReference type="FunFam" id="1.10.287.110:FF:000033">
    <property type="entry name" value="dnaJ homolog subfamily B member 13"/>
    <property type="match status" value="1"/>
</dbReference>
<dbReference type="Gene3D" id="1.10.287.110">
    <property type="entry name" value="DnaJ domain"/>
    <property type="match status" value="1"/>
</dbReference>
<feature type="domain" description="J" evidence="2">
    <location>
        <begin position="4"/>
        <end position="68"/>
    </location>
</feature>
<dbReference type="Ensembl" id="ENSCINT00000012873.3">
    <property type="protein sequence ID" value="ENSCINP00000012873.3"/>
    <property type="gene ID" value="ENSCING00000006225.3"/>
</dbReference>
<organism evidence="3 4">
    <name type="scientific">Ciona intestinalis</name>
    <name type="common">Transparent sea squirt</name>
    <name type="synonym">Ascidia intestinalis</name>
    <dbReference type="NCBI Taxonomy" id="7719"/>
    <lineage>
        <taxon>Eukaryota</taxon>
        <taxon>Metazoa</taxon>
        <taxon>Chordata</taxon>
        <taxon>Tunicata</taxon>
        <taxon>Ascidiacea</taxon>
        <taxon>Phlebobranchia</taxon>
        <taxon>Cionidae</taxon>
        <taxon>Ciona</taxon>
    </lineage>
</organism>
<dbReference type="InterPro" id="IPR001623">
    <property type="entry name" value="DnaJ_domain"/>
</dbReference>
<keyword evidence="1" id="KW-0143">Chaperone</keyword>
<dbReference type="HOGENOM" id="CLU_017633_0_0_1"/>
<dbReference type="Gene3D" id="2.60.260.20">
    <property type="entry name" value="Urease metallochaperone UreE, N-terminal domain"/>
    <property type="match status" value="2"/>
</dbReference>
<dbReference type="PANTHER" id="PTHR24078:SF553">
    <property type="entry name" value="DNAJ HOMOLOG SUBFAMILY B MEMBER 5"/>
    <property type="match status" value="1"/>
</dbReference>
<dbReference type="PROSITE" id="PS00636">
    <property type="entry name" value="DNAJ_1"/>
    <property type="match status" value="1"/>
</dbReference>